<accession>A0ABU0FFA9</accession>
<evidence type="ECO:0000313" key="8">
    <source>
        <dbReference type="Proteomes" id="UP001237448"/>
    </source>
</evidence>
<evidence type="ECO:0000256" key="5">
    <source>
        <dbReference type="ARBA" id="ARBA00022840"/>
    </source>
</evidence>
<dbReference type="InterPro" id="IPR027417">
    <property type="entry name" value="P-loop_NTPase"/>
</dbReference>
<dbReference type="Proteomes" id="UP001237448">
    <property type="component" value="Unassembled WGS sequence"/>
</dbReference>
<evidence type="ECO:0000259" key="6">
    <source>
        <dbReference type="PROSITE" id="PS50893"/>
    </source>
</evidence>
<dbReference type="SMART" id="SM00382">
    <property type="entry name" value="AAA"/>
    <property type="match status" value="2"/>
</dbReference>
<evidence type="ECO:0000256" key="1">
    <source>
        <dbReference type="ARBA" id="ARBA00022448"/>
    </source>
</evidence>
<feature type="domain" description="ABC transporter" evidence="6">
    <location>
        <begin position="257"/>
        <end position="510"/>
    </location>
</feature>
<dbReference type="EMBL" id="JAUSVK010000001">
    <property type="protein sequence ID" value="MDQ0393293.1"/>
    <property type="molecule type" value="Genomic_DNA"/>
</dbReference>
<dbReference type="PANTHER" id="PTHR43790">
    <property type="entry name" value="CARBOHYDRATE TRANSPORT ATP-BINDING PROTEIN MG119-RELATED"/>
    <property type="match status" value="1"/>
</dbReference>
<feature type="domain" description="ABC transporter" evidence="6">
    <location>
        <begin position="17"/>
        <end position="252"/>
    </location>
</feature>
<keyword evidence="4" id="KW-0547">Nucleotide-binding</keyword>
<dbReference type="SUPFAM" id="SSF52540">
    <property type="entry name" value="P-loop containing nucleoside triphosphate hydrolases"/>
    <property type="match status" value="2"/>
</dbReference>
<evidence type="ECO:0000313" key="7">
    <source>
        <dbReference type="EMBL" id="MDQ0393293.1"/>
    </source>
</evidence>
<dbReference type="Gene3D" id="3.40.50.300">
    <property type="entry name" value="P-loop containing nucleotide triphosphate hydrolases"/>
    <property type="match status" value="2"/>
</dbReference>
<keyword evidence="2 7" id="KW-0762">Sugar transport</keyword>
<dbReference type="Pfam" id="PF00005">
    <property type="entry name" value="ABC_tran"/>
    <property type="match status" value="2"/>
</dbReference>
<dbReference type="InterPro" id="IPR050107">
    <property type="entry name" value="ABC_carbohydrate_import_ATPase"/>
</dbReference>
<proteinExistence type="predicted"/>
<dbReference type="RefSeq" id="WP_307428431.1">
    <property type="nucleotide sequence ID" value="NZ_JAUSVK010000001.1"/>
</dbReference>
<keyword evidence="1" id="KW-0813">Transport</keyword>
<dbReference type="InterPro" id="IPR003593">
    <property type="entry name" value="AAA+_ATPase"/>
</dbReference>
<evidence type="ECO:0000256" key="4">
    <source>
        <dbReference type="ARBA" id="ARBA00022741"/>
    </source>
</evidence>
<dbReference type="PANTHER" id="PTHR43790:SF9">
    <property type="entry name" value="GALACTOFURANOSE TRANSPORTER ATP-BINDING PROTEIN YTFR"/>
    <property type="match status" value="1"/>
</dbReference>
<keyword evidence="3" id="KW-0677">Repeat</keyword>
<comment type="caution">
    <text evidence="7">The sequence shown here is derived from an EMBL/GenBank/DDBJ whole genome shotgun (WGS) entry which is preliminary data.</text>
</comment>
<protein>
    <submittedName>
        <fullName evidence="7">ABC-type sugar transport system ATPase subunit</fullName>
    </submittedName>
</protein>
<dbReference type="InterPro" id="IPR003439">
    <property type="entry name" value="ABC_transporter-like_ATP-bd"/>
</dbReference>
<sequence length="515" mass="55015">MQHATVTASTPRSGFALQATGVEMSYSGTMALKGVDVEARTGSIHALVGENGAGKSTFLGIIAGRVVPTGGAVRIFGQPHAFGAPRQARRLGIATIYQELTIVPALSAQANVFLGQTLSRVGLLEERRMRARFEELAAQMSVSIRPDAVAGRLSVADQQMLEIMRGVQSGARLLLFDEPTTSLAPPEREALFRLMRQMRAEGTTMMFVSHNLEEVLDISDVVTVFRDGALSGSAPRADWTKPALIRAMVGHDVVENRRIEGAPRKPGAAPLLIAKGVGVPGAIENVDLELQPGEILGVGGLVGSGRTSLLRALAGLEPRSTGDLVVDGVAVSWPRSPREALKSGIVLVPEDRKTQGLVLGMSAMDNIAISRFGEVSRFGVISNTAMLRKSRAVAREFGFAENRVGTLVRHLSGGNQQKVLLGKARFRGPRILLVDEPTRGIDVGAKDEIMMTLRRLADEGLGIIVVSSDLEEVIAASDRILVMSEGRKVAEFDQGDTPVTVQDILTAAFKVMTHD</sequence>
<organism evidence="7 8">
    <name type="scientific">Labrys monachus</name>
    <dbReference type="NCBI Taxonomy" id="217067"/>
    <lineage>
        <taxon>Bacteria</taxon>
        <taxon>Pseudomonadati</taxon>
        <taxon>Pseudomonadota</taxon>
        <taxon>Alphaproteobacteria</taxon>
        <taxon>Hyphomicrobiales</taxon>
        <taxon>Xanthobacteraceae</taxon>
        <taxon>Labrys</taxon>
    </lineage>
</organism>
<gene>
    <name evidence="7" type="ORF">J3R73_003085</name>
</gene>
<keyword evidence="5" id="KW-0067">ATP-binding</keyword>
<dbReference type="CDD" id="cd03215">
    <property type="entry name" value="ABC_Carb_Monos_II"/>
    <property type="match status" value="1"/>
</dbReference>
<evidence type="ECO:0000256" key="3">
    <source>
        <dbReference type="ARBA" id="ARBA00022737"/>
    </source>
</evidence>
<dbReference type="PROSITE" id="PS50893">
    <property type="entry name" value="ABC_TRANSPORTER_2"/>
    <property type="match status" value="2"/>
</dbReference>
<keyword evidence="8" id="KW-1185">Reference proteome</keyword>
<dbReference type="CDD" id="cd03216">
    <property type="entry name" value="ABC_Carb_Monos_I"/>
    <property type="match status" value="1"/>
</dbReference>
<name>A0ABU0FFA9_9HYPH</name>
<evidence type="ECO:0000256" key="2">
    <source>
        <dbReference type="ARBA" id="ARBA00022597"/>
    </source>
</evidence>
<reference evidence="7 8" key="1">
    <citation type="submission" date="2023-07" db="EMBL/GenBank/DDBJ databases">
        <title>Genomic Encyclopedia of Type Strains, Phase IV (KMG-IV): sequencing the most valuable type-strain genomes for metagenomic binning, comparative biology and taxonomic classification.</title>
        <authorList>
            <person name="Goeker M."/>
        </authorList>
    </citation>
    <scope>NUCLEOTIDE SEQUENCE [LARGE SCALE GENOMIC DNA]</scope>
    <source>
        <strain evidence="7 8">DSM 5896</strain>
    </source>
</reference>